<feature type="transmembrane region" description="Helical" evidence="5">
    <location>
        <begin position="401"/>
        <end position="421"/>
    </location>
</feature>
<dbReference type="Pfam" id="PF04932">
    <property type="entry name" value="Wzy_C"/>
    <property type="match status" value="1"/>
</dbReference>
<comment type="caution">
    <text evidence="7">The sequence shown here is derived from an EMBL/GenBank/DDBJ whole genome shotgun (WGS) entry which is preliminary data.</text>
</comment>
<dbReference type="InterPro" id="IPR007016">
    <property type="entry name" value="O-antigen_ligase-rel_domated"/>
</dbReference>
<reference evidence="7 8" key="1">
    <citation type="journal article" date="2016" name="Nat. Commun.">
        <title>Thousands of microbial genomes shed light on interconnected biogeochemical processes in an aquifer system.</title>
        <authorList>
            <person name="Anantharaman K."/>
            <person name="Brown C.T."/>
            <person name="Hug L.A."/>
            <person name="Sharon I."/>
            <person name="Castelle C.J."/>
            <person name="Probst A.J."/>
            <person name="Thomas B.C."/>
            <person name="Singh A."/>
            <person name="Wilkins M.J."/>
            <person name="Karaoz U."/>
            <person name="Brodie E.L."/>
            <person name="Williams K.H."/>
            <person name="Hubbard S.S."/>
            <person name="Banfield J.F."/>
        </authorList>
    </citation>
    <scope>NUCLEOTIDE SEQUENCE [LARGE SCALE GENOMIC DNA]</scope>
</reference>
<feature type="transmembrane region" description="Helical" evidence="5">
    <location>
        <begin position="44"/>
        <end position="62"/>
    </location>
</feature>
<sequence>MNKVMSVKFYPRKLFLFLLGLTLFLVPLIFGSSTHELFEFPKMFFVYLTGTALIYLYLLHLLMNPGKDIFKRPAYPLTAFVIIYVAATLLSSHLYTSFWGYYSRFNGGLLSVLIFYGIYISVINIIKKENIKDFVNVVVLSVLPVSIYGIFQRFELFEDFWKVNSSVRVFSTLGQPNWLAAYLAMTLPVVFYRVLNEKKLKFFMSLVFILGFACLWFTYSLSGLLGFTAAMGVLIFLNRMLIRENVRVIVVISLLSLIIAITNPGIFSGKVNDVLKDVGRTLSSVTAVRAQETQPAFEAISDTGFIRAGLWKGTLWLSLKDPRTLLLGTGPETFPYEFPPYRENSLNYSSEWDFIFNKPHNYYLELLSQTGILSLAIYLLIIKRAWKSRHPYLTPSLTGLFVTNIFGWPVVATALLFWIFLSFMEVENEKN</sequence>
<feature type="domain" description="O-antigen ligase-related" evidence="6">
    <location>
        <begin position="206"/>
        <end position="379"/>
    </location>
</feature>
<evidence type="ECO:0000259" key="6">
    <source>
        <dbReference type="Pfam" id="PF04932"/>
    </source>
</evidence>
<feature type="transmembrane region" description="Helical" evidence="5">
    <location>
        <begin position="101"/>
        <end position="122"/>
    </location>
</feature>
<feature type="transmembrane region" description="Helical" evidence="5">
    <location>
        <begin position="202"/>
        <end position="219"/>
    </location>
</feature>
<keyword evidence="3 5" id="KW-1133">Transmembrane helix</keyword>
<keyword evidence="4 5" id="KW-0472">Membrane</keyword>
<feature type="transmembrane region" description="Helical" evidence="5">
    <location>
        <begin position="134"/>
        <end position="151"/>
    </location>
</feature>
<organism evidence="7 8">
    <name type="scientific">candidate division WWE3 bacterium RIFCSPLOWO2_01_FULL_41_9</name>
    <dbReference type="NCBI Taxonomy" id="1802626"/>
    <lineage>
        <taxon>Bacteria</taxon>
        <taxon>Katanobacteria</taxon>
    </lineage>
</organism>
<evidence type="ECO:0000256" key="5">
    <source>
        <dbReference type="SAM" id="Phobius"/>
    </source>
</evidence>
<feature type="transmembrane region" description="Helical" evidence="5">
    <location>
        <begin position="248"/>
        <end position="267"/>
    </location>
</feature>
<dbReference type="PANTHER" id="PTHR37422">
    <property type="entry name" value="TEICHURONIC ACID BIOSYNTHESIS PROTEIN TUAE"/>
    <property type="match status" value="1"/>
</dbReference>
<feature type="transmembrane region" description="Helical" evidence="5">
    <location>
        <begin position="362"/>
        <end position="381"/>
    </location>
</feature>
<evidence type="ECO:0000256" key="3">
    <source>
        <dbReference type="ARBA" id="ARBA00022989"/>
    </source>
</evidence>
<keyword evidence="2 5" id="KW-0812">Transmembrane</keyword>
<dbReference type="GO" id="GO:0016020">
    <property type="term" value="C:membrane"/>
    <property type="evidence" value="ECO:0007669"/>
    <property type="project" value="UniProtKB-SubCell"/>
</dbReference>
<evidence type="ECO:0000313" key="8">
    <source>
        <dbReference type="Proteomes" id="UP000178346"/>
    </source>
</evidence>
<comment type="subcellular location">
    <subcellularLocation>
        <location evidence="1">Membrane</location>
        <topology evidence="1">Multi-pass membrane protein</topology>
    </subcellularLocation>
</comment>
<dbReference type="AlphaFoldDB" id="A0A1F4VI94"/>
<protein>
    <recommendedName>
        <fullName evidence="6">O-antigen ligase-related domain-containing protein</fullName>
    </recommendedName>
</protein>
<proteinExistence type="predicted"/>
<evidence type="ECO:0000256" key="2">
    <source>
        <dbReference type="ARBA" id="ARBA00022692"/>
    </source>
</evidence>
<name>A0A1F4VI94_UNCKA</name>
<gene>
    <name evidence="7" type="ORF">A2976_03630</name>
</gene>
<evidence type="ECO:0000256" key="1">
    <source>
        <dbReference type="ARBA" id="ARBA00004141"/>
    </source>
</evidence>
<dbReference type="PANTHER" id="PTHR37422:SF13">
    <property type="entry name" value="LIPOPOLYSACCHARIDE BIOSYNTHESIS PROTEIN PA4999-RELATED"/>
    <property type="match status" value="1"/>
</dbReference>
<evidence type="ECO:0000256" key="4">
    <source>
        <dbReference type="ARBA" id="ARBA00023136"/>
    </source>
</evidence>
<feature type="transmembrane region" description="Helical" evidence="5">
    <location>
        <begin position="74"/>
        <end position="95"/>
    </location>
</feature>
<dbReference type="EMBL" id="MEVJ01000037">
    <property type="protein sequence ID" value="OGC56952.1"/>
    <property type="molecule type" value="Genomic_DNA"/>
</dbReference>
<accession>A0A1F4VI94</accession>
<feature type="transmembrane region" description="Helical" evidence="5">
    <location>
        <begin position="178"/>
        <end position="195"/>
    </location>
</feature>
<dbReference type="InterPro" id="IPR051533">
    <property type="entry name" value="WaaL-like"/>
</dbReference>
<feature type="transmembrane region" description="Helical" evidence="5">
    <location>
        <begin position="225"/>
        <end position="241"/>
    </location>
</feature>
<dbReference type="Proteomes" id="UP000178346">
    <property type="component" value="Unassembled WGS sequence"/>
</dbReference>
<evidence type="ECO:0000313" key="7">
    <source>
        <dbReference type="EMBL" id="OGC56952.1"/>
    </source>
</evidence>